<feature type="compositionally biased region" description="Polar residues" evidence="1">
    <location>
        <begin position="761"/>
        <end position="770"/>
    </location>
</feature>
<gene>
    <name evidence="4" type="primary">LOC102804467</name>
</gene>
<feature type="compositionally biased region" description="Polar residues" evidence="1">
    <location>
        <begin position="3050"/>
        <end position="3059"/>
    </location>
</feature>
<name>A0ABM0M170_SACKO</name>
<feature type="domain" description="MGA conserved" evidence="2">
    <location>
        <begin position="1126"/>
        <end position="1169"/>
    </location>
</feature>
<feature type="region of interest" description="Disordered" evidence="1">
    <location>
        <begin position="405"/>
        <end position="425"/>
    </location>
</feature>
<organism evidence="3 4">
    <name type="scientific">Saccoglossus kowalevskii</name>
    <name type="common">Acorn worm</name>
    <dbReference type="NCBI Taxonomy" id="10224"/>
    <lineage>
        <taxon>Eukaryota</taxon>
        <taxon>Metazoa</taxon>
        <taxon>Hemichordata</taxon>
        <taxon>Enteropneusta</taxon>
        <taxon>Harrimaniidae</taxon>
        <taxon>Saccoglossus</taxon>
    </lineage>
</organism>
<proteinExistence type="predicted"/>
<dbReference type="GeneID" id="102804467"/>
<dbReference type="InterPro" id="IPR036638">
    <property type="entry name" value="HLH_DNA-bd_sf"/>
</dbReference>
<accession>A0ABM0M170</accession>
<dbReference type="RefSeq" id="XP_006813761.1">
    <property type="nucleotide sequence ID" value="XM_006813698.1"/>
</dbReference>
<dbReference type="SUPFAM" id="SSF47459">
    <property type="entry name" value="HLH, helix-loop-helix DNA-binding domain"/>
    <property type="match status" value="1"/>
</dbReference>
<feature type="compositionally biased region" description="Basic and acidic residues" evidence="1">
    <location>
        <begin position="1311"/>
        <end position="1325"/>
    </location>
</feature>
<feature type="compositionally biased region" description="Basic and acidic residues" evidence="1">
    <location>
        <begin position="913"/>
        <end position="927"/>
    </location>
</feature>
<dbReference type="Proteomes" id="UP000694865">
    <property type="component" value="Unplaced"/>
</dbReference>
<evidence type="ECO:0000259" key="2">
    <source>
        <dbReference type="Pfam" id="PF16059"/>
    </source>
</evidence>
<feature type="region of interest" description="Disordered" evidence="1">
    <location>
        <begin position="746"/>
        <end position="773"/>
    </location>
</feature>
<feature type="region of interest" description="Disordered" evidence="1">
    <location>
        <begin position="864"/>
        <end position="935"/>
    </location>
</feature>
<evidence type="ECO:0000313" key="4">
    <source>
        <dbReference type="RefSeq" id="XP_006813761.1"/>
    </source>
</evidence>
<feature type="region of interest" description="Disordered" evidence="1">
    <location>
        <begin position="3011"/>
        <end position="3060"/>
    </location>
</feature>
<feature type="region of interest" description="Disordered" evidence="1">
    <location>
        <begin position="57"/>
        <end position="90"/>
    </location>
</feature>
<feature type="region of interest" description="Disordered" evidence="1">
    <location>
        <begin position="1303"/>
        <end position="1325"/>
    </location>
</feature>
<feature type="region of interest" description="Disordered" evidence="1">
    <location>
        <begin position="1947"/>
        <end position="1980"/>
    </location>
</feature>
<dbReference type="Pfam" id="PF16059">
    <property type="entry name" value="MGA_dom"/>
    <property type="match status" value="1"/>
</dbReference>
<reference evidence="4" key="1">
    <citation type="submission" date="2025-08" db="UniProtKB">
        <authorList>
            <consortium name="RefSeq"/>
        </authorList>
    </citation>
    <scope>IDENTIFICATION</scope>
    <source>
        <tissue evidence="4">Testes</tissue>
    </source>
</reference>
<evidence type="ECO:0000313" key="3">
    <source>
        <dbReference type="Proteomes" id="UP000694865"/>
    </source>
</evidence>
<feature type="compositionally biased region" description="Basic and acidic residues" evidence="1">
    <location>
        <begin position="3030"/>
        <end position="3045"/>
    </location>
</feature>
<protein>
    <submittedName>
        <fullName evidence="4">Uncharacterized protein LOC102804467</fullName>
    </submittedName>
</protein>
<dbReference type="InterPro" id="IPR032060">
    <property type="entry name" value="MGA_dom"/>
</dbReference>
<keyword evidence="3" id="KW-1185">Reference proteome</keyword>
<feature type="region of interest" description="Disordered" evidence="1">
    <location>
        <begin position="3081"/>
        <end position="3104"/>
    </location>
</feature>
<feature type="region of interest" description="Disordered" evidence="1">
    <location>
        <begin position="137"/>
        <end position="183"/>
    </location>
</feature>
<feature type="compositionally biased region" description="Polar residues" evidence="1">
    <location>
        <begin position="895"/>
        <end position="911"/>
    </location>
</feature>
<feature type="compositionally biased region" description="Polar residues" evidence="1">
    <location>
        <begin position="864"/>
        <end position="881"/>
    </location>
</feature>
<feature type="compositionally biased region" description="Basic and acidic residues" evidence="1">
    <location>
        <begin position="3095"/>
        <end position="3104"/>
    </location>
</feature>
<feature type="compositionally biased region" description="Low complexity" evidence="1">
    <location>
        <begin position="1954"/>
        <end position="1971"/>
    </location>
</feature>
<sequence length="3104" mass="340744">MDQQPQPSTSAFALDSGAKKAATRSLFCASTATARKSIPISCRKQVELLLAIKTSPEETQKSVTLKISSPNPSRSSPRLQKREKGQSLVPSSGIRKLNFSENTYVNKFNCSQVSPEKVEEIKTSKYPVVTVGPLPKEYIHLTSPSPKRHTPSLKKTPEQRDSPRQDEAKDGNSEMPECSSIKSEHPQRNIFDVFKGTVTQIEEQANEKESNTLPCATNVRSVKEVSSDNPDKTSLIERCVDAKPKPKTNLALNEKSLELILEHVIFAKPGVAGKARKSITKKASGSGVQDTTITSTHVHDVDSKSLGVAPISDQSSASSCDVQSEVHSQLANVYEDALAHTTVTDDNTLMIRSEKFEPLSQVSNIQVYDSADDFKEQLLDAENIDENKVTAVSVSQTKITKQDIEDLFPTKDTSPNDDPDNGVSLNELKNDIPEVLLCTETMPDGEFDIAVRADTEDRLTLLKDKHLPEYKCFVSAEPSLEVLPSFDENDYGDDDYSMDANDDLSLQDSQLQTPEKRFLATENNLEKTPEIEKIKPDFDEVQGMLFMSFSSKDAMSAHSNVEAAARRQLGVKHVDFLKDISQYHALDMQKCQDKMKDKPRKGLGNNEYRSMRGIHKRIRKYEQMLKCELRKIKSHNTLHPDLKKGGVSLDEGLVVSLNLKDLGIELNPPPQIQSQSYDIPGYVSPKGKTTDITKIKGWRNKFGMTEDDDENDNECTPRQLFTEHNKEPGSVEKQIGLKNLVESIKKKNKKKKDASDESNKPLPQSASPQKNPVGVVENEALKNFEKMVTTSKSAFVSNTLDAYLEEQQKTNTDQGESFKSPYTHPLLQSKTSSVTFKVPTKPASTQKIKTLQSVLAKKGITLPAFSSNGPRTSVSTKQQASKGRLMSKLKDKINRSTTKSSKAILNKQSSKSPKKDHPGDCIHEQKENGTVSSTERDSFPDVMYYKGNILVKNTAEKNRKLLTEGTRFKIIDSRLVHQVETEPVKTLTPILPKKAKKRKVAPDSIGKAKDNVVTVNQALAAVSALATGEPMLDEELVLGSTTQIPVTKKVKKVKLKKTEKMVKVKPADKKQKQHGILVSRKEAGRMDAIEEEIPIPQKPDEQPQYDPLHSMVYAKPVNGTLITVSECQKDMCCFGCVCSSINKPYIKIPKKDHCGKEECMLECQCAREQYEHRSTRIKKRPSYFKEQGMLFYDGEGMFFHEEPKNTKVLWQAATSQLSQLNAVSKRQKKVQKDPIVDVVNTIPPLNVKLSTGILYQREERYSESESSDNSHQTSTCARCTIYHHKRRTRCRCKNCRAHENSTFSTTKHSLSKPEDGQKENKPVTKKSEKVIVTKCLSTSSTSDPVVISVRQCIQPLLPGSSVTEKIPDTQSQTTYCTLGSISSLQTVSQPTHPVVPLVDQNKKIVTKDQSTFNQNSSHSFTSSKLIEVVADCDWRNRQKEIMECIARHKGTSGHMRVGKYKIEILPQGSEISRGEKLKTNKTTQVVPTNSQKVLTQVVAPINMAVSDVPNDLPVLTTKGIPSTQISVHTGMTNNTQTVTVPFSAVLASKEGTKKTLKPGQLITFKQADKVLVPSIVSNATPAIGSESHLKSLNEMTTQSLETFKTSTSMCQSNLSTTLTSVPVTSTPTSVSEKIQPEIQLTSVALPGSSTTVISQSASSISSESMTTTCKTTVNSTTTLASSITVNSTTTMASSTTDEIPNHLRAVPLPTALLTTAALTKSAWSTTGVTSTIQSKMSDAPVSTSATFIGIPHPSDANRTVLLPLPTSSCRSEKQFVVADGLSKSSISSTSLPKILNNKGEPVNIPVGATILLPTSVVGDRQVLKPLNVVAPYQNVKPPKNKLIVPTLDPIEENKVNHPVVRVCIDDIPKGITMTYIPNTSDQNFGVATDSSRTHIILKMENGFQVDTGGIVTPTTKQPPRTASVVSQNVSSSLLGFSNTAVWSRTGTPSTLTNVQPQPDAVPSPAASSAASTNAKLNSPHTQLPFYRDVRGFKESSESVQEATKGSSPITKTITAQTITPPVLAIQKNITGAPCTTTLSNTPPVFAIQKNNTGNRASLVMVPVSASTSKILKVSLIPHSATVMSTTTANHLISSSSNLCRTTSQIPTTSVCRIESNTTDKPVQLSALTVVSSTAVASTDSVVALRTGVVKPSAQHTATFTVSQMGSLVQMSSKISPTVEKKDTTPQSASTRPGIFKLIRPVTTEVQLQNLPLSSSSSEFSKHVATSAAKQQHTTSVVQTSGVQVSTLPTSQCPVVKLGTANSLDNTCASSTVLDKKLTNPFTEVKPLHSTAQQSHMLTIHPTLPKTSAEVQSCIQIVPEHPSIVRVKTVQKSSLSSLTHPTNTQINLPSTCSQIFTNVNLATRSVAQTSQSTSAMQPLVQSTDDSPLKGDQIPAQTYRISSCGSTGARHFPFETVSRFSISHKPSDANVAEVSISSATKKKEGVNESEPLKKKQISLICEEEMAPSDEESCKLGSQKLLGNLDLRPIKHTDEDMDVDVETVDSGIVPLQTDNDVDIEENSDEELQSVKLQSFVGQQKESTMVQQCMLQQKPSKRKRKSPVQQKMNLSDETTFTETVRAVQVGPKQAHPKRSFILHSFKERERRSFMNELFNNLKKMLWGYEDERIAKKAVLMKCGAEIKALKSEGKTLAKRRQEQYDHRKRLYIKLLMELEQMVSNQSVDAEHKKTLIQRVKSMYGKDIQELKQKEKGRKPKVGQVDVLETPVEANPVLVNEQPRSDKVVDGAVVCKKNSMKVDYNEESAIHVISANDLSTDTSQPVPVSLTMATDHYVNHHSEDISTTSTQDNGSDSTVLVVGDDGNITKMKMVTPEEPEPKPRDVEKELAKIVNELNLEAYKQGPRIVKMKLGVDTSEPVAITVYVGAGEKLTIPPPGCCEYNVIEHGVAEQLMEDSSNHNISGNEEEVKTMDLESEMVIKIEDNDFSESEERADLETDLTACQDGLETTCDDPGLKGIFIDDALNSNNDDDDDYSNVSTDYIDGRMLTEQEDKIVTRTDNESVVKNTGNEQTSTDKPCIKSMKDSEEEKSNNDETCETNISNNCDEPSTPLISVLEFLKDPTSVIIEADHSNIDPDPDSDLEEKPLVMDEQ</sequence>
<feature type="compositionally biased region" description="Basic and acidic residues" evidence="1">
    <location>
        <begin position="155"/>
        <end position="172"/>
    </location>
</feature>
<feature type="compositionally biased region" description="Polar residues" evidence="1">
    <location>
        <begin position="3016"/>
        <end position="3028"/>
    </location>
</feature>
<feature type="compositionally biased region" description="Low complexity" evidence="1">
    <location>
        <begin position="68"/>
        <end position="78"/>
    </location>
</feature>
<dbReference type="CDD" id="cd19682">
    <property type="entry name" value="bHLHzip_MGA_like"/>
    <property type="match status" value="1"/>
</dbReference>
<evidence type="ECO:0000256" key="1">
    <source>
        <dbReference type="SAM" id="MobiDB-lite"/>
    </source>
</evidence>